<dbReference type="GO" id="GO:0005886">
    <property type="term" value="C:plasma membrane"/>
    <property type="evidence" value="ECO:0007669"/>
    <property type="project" value="TreeGrafter"/>
</dbReference>
<evidence type="ECO:0000313" key="3">
    <source>
        <dbReference type="Proteomes" id="UP000244940"/>
    </source>
</evidence>
<dbReference type="OrthoDB" id="9799199at2"/>
<reference evidence="2 3" key="1">
    <citation type="submission" date="2018-05" db="EMBL/GenBank/DDBJ databases">
        <title>Pararhodobacter marina sp. nov., isolated from deep-sea water of the Indian Ocean.</title>
        <authorList>
            <person name="Lai Q.Sr."/>
            <person name="Liu X."/>
            <person name="Shao Z."/>
        </authorList>
    </citation>
    <scope>NUCLEOTIDE SEQUENCE [LARGE SCALE GENOMIC DNA]</scope>
    <source>
        <strain evidence="2 3">CIC4N-9</strain>
    </source>
</reference>
<feature type="transmembrane region" description="Helical" evidence="1">
    <location>
        <begin position="50"/>
        <end position="80"/>
    </location>
</feature>
<keyword evidence="1" id="KW-0472">Membrane</keyword>
<dbReference type="PANTHER" id="PTHR43535:SF1">
    <property type="entry name" value="PHOSPHATIDATE CYTIDYLYLTRANSFERASE"/>
    <property type="match status" value="1"/>
</dbReference>
<proteinExistence type="predicted"/>
<feature type="transmembrane region" description="Helical" evidence="1">
    <location>
        <begin position="92"/>
        <end position="114"/>
    </location>
</feature>
<dbReference type="GO" id="GO:0016779">
    <property type="term" value="F:nucleotidyltransferase activity"/>
    <property type="evidence" value="ECO:0007669"/>
    <property type="project" value="UniProtKB-KW"/>
</dbReference>
<dbReference type="AlphaFoldDB" id="A0A2U2C9N2"/>
<dbReference type="Proteomes" id="UP000244940">
    <property type="component" value="Unassembled WGS sequence"/>
</dbReference>
<gene>
    <name evidence="2" type="ORF">C4N9_11520</name>
</gene>
<dbReference type="EMBL" id="QEYD01000006">
    <property type="protein sequence ID" value="PWE28608.1"/>
    <property type="molecule type" value="Genomic_DNA"/>
</dbReference>
<keyword evidence="3" id="KW-1185">Reference proteome</keyword>
<organism evidence="2 3">
    <name type="scientific">Pararhodobacter marinus</name>
    <dbReference type="NCBI Taxonomy" id="2184063"/>
    <lineage>
        <taxon>Bacteria</taxon>
        <taxon>Pseudomonadati</taxon>
        <taxon>Pseudomonadota</taxon>
        <taxon>Alphaproteobacteria</taxon>
        <taxon>Rhodobacterales</taxon>
        <taxon>Paracoccaceae</taxon>
        <taxon>Pararhodobacter</taxon>
    </lineage>
</organism>
<feature type="transmembrane region" description="Helical" evidence="1">
    <location>
        <begin position="154"/>
        <end position="172"/>
    </location>
</feature>
<feature type="transmembrane region" description="Helical" evidence="1">
    <location>
        <begin position="223"/>
        <end position="244"/>
    </location>
</feature>
<dbReference type="GO" id="GO:0009273">
    <property type="term" value="P:peptidoglycan-based cell wall biogenesis"/>
    <property type="evidence" value="ECO:0007669"/>
    <property type="project" value="TreeGrafter"/>
</dbReference>
<name>A0A2U2C9N2_9RHOB</name>
<evidence type="ECO:0000256" key="1">
    <source>
        <dbReference type="SAM" id="Phobius"/>
    </source>
</evidence>
<dbReference type="GeneID" id="94365521"/>
<keyword evidence="1" id="KW-0812">Transmembrane</keyword>
<dbReference type="Pfam" id="PF01148">
    <property type="entry name" value="CTP_transf_1"/>
    <property type="match status" value="1"/>
</dbReference>
<comment type="caution">
    <text evidence="2">The sequence shown here is derived from an EMBL/GenBank/DDBJ whole genome shotgun (WGS) entry which is preliminary data.</text>
</comment>
<accession>A0A2U2C9N2</accession>
<feature type="transmembrane region" description="Helical" evidence="1">
    <location>
        <begin position="120"/>
        <end position="142"/>
    </location>
</feature>
<keyword evidence="2" id="KW-0548">Nucleotidyltransferase</keyword>
<feature type="transmembrane region" description="Helical" evidence="1">
    <location>
        <begin position="250"/>
        <end position="270"/>
    </location>
</feature>
<dbReference type="PANTHER" id="PTHR43535">
    <property type="entry name" value="PHOSPHATIDATE CYTIDYLYLTRANSFERASE"/>
    <property type="match status" value="1"/>
</dbReference>
<keyword evidence="2" id="KW-0808">Transferase</keyword>
<protein>
    <submittedName>
        <fullName evidence="2">Phosphatidate cytidylyltransferase</fullName>
    </submittedName>
</protein>
<sequence length="317" mass="34886">MSPILHDIALLALGTGLVLLTVTIIGEQMRRRRPASDPGVEIFMARVDSWWAMAITFTLAMLAGRWAVILIFAIASFAALREFFTYSARTKADHLSLAIAFYLLLPAQFLFVYFDMQRLFAVFIPVYAFLLLPFVAVLRGSTERFLRRVSETQWGLMIAVFCLSHIPALMWLERPGADGAATGRGMLLIAFLVLVVQAGDLADFHIGRRFGRRQIARGLSPKTWAGALGGMAVAGAMGMILSWVTPFGPLEAAAMAVVASASGQIGNLVLRAIKRDRGLRDWSHLIPGQGGFLDQLDSVIFAAPAFFHLTRLWWMSA</sequence>
<feature type="transmembrane region" description="Helical" evidence="1">
    <location>
        <begin position="184"/>
        <end position="202"/>
    </location>
</feature>
<dbReference type="RefSeq" id="WP_109533469.1">
    <property type="nucleotide sequence ID" value="NZ_CAXPUO010000041.1"/>
</dbReference>
<keyword evidence="1" id="KW-1133">Transmembrane helix</keyword>
<evidence type="ECO:0000313" key="2">
    <source>
        <dbReference type="EMBL" id="PWE28608.1"/>
    </source>
</evidence>